<dbReference type="GeneID" id="41902048"/>
<evidence type="ECO:0000313" key="5">
    <source>
        <dbReference type="EMBL" id="AOO54328.1"/>
    </source>
</evidence>
<dbReference type="Proteomes" id="UP000500690">
    <property type="component" value="Segment"/>
</dbReference>
<dbReference type="KEGG" id="vg:22220405"/>
<evidence type="ECO:0000313" key="13">
    <source>
        <dbReference type="EMBL" id="QIM08303.1"/>
    </source>
</evidence>
<evidence type="ECO:0000313" key="4">
    <source>
        <dbReference type="EMBL" id="AKO62696.1"/>
    </source>
</evidence>
<organismHost>
    <name type="scientific">Sus scrofa</name>
    <name type="common">Pig</name>
    <dbReference type="NCBI Taxonomy" id="9823"/>
</organismHost>
<dbReference type="EMBL" id="KX354450">
    <property type="protein sequence ID" value="AOO54328.1"/>
    <property type="molecule type" value="Genomic_DNA"/>
</dbReference>
<evidence type="ECO:0000313" key="14">
    <source>
        <dbReference type="EMBL" id="QIM08536.1"/>
    </source>
</evidence>
<evidence type="ECO:0000313" key="16">
    <source>
        <dbReference type="EMBL" id="QIM09002.1"/>
    </source>
</evidence>
<dbReference type="Proteomes" id="UP000142390">
    <property type="component" value="Segment"/>
</dbReference>
<dbReference type="Proteomes" id="UP000503294">
    <property type="component" value="Segment"/>
</dbReference>
<dbReference type="RefSeq" id="YP_009702588.1">
    <property type="nucleotide sequence ID" value="NC_044943.1"/>
</dbReference>
<evidence type="ECO:0000313" key="8">
    <source>
        <dbReference type="EMBL" id="QIM07134.1"/>
    </source>
</evidence>
<dbReference type="SMR" id="A0A0A1E3E6"/>
<dbReference type="EMBL" id="MN270975">
    <property type="protein sequence ID" value="QIM08070.1"/>
    <property type="molecule type" value="Genomic_DNA"/>
</dbReference>
<dbReference type="Proteomes" id="UP000503066">
    <property type="component" value="Genome"/>
</dbReference>
<dbReference type="Proteomes" id="UP000501487">
    <property type="component" value="Segment"/>
</dbReference>
<evidence type="ECO:0000313" key="11">
    <source>
        <dbReference type="EMBL" id="QIM07835.1"/>
    </source>
</evidence>
<dbReference type="Proteomes" id="UP000501235">
    <property type="component" value="Segment"/>
</dbReference>
<dbReference type="EMBL" id="MN270970">
    <property type="protein sequence ID" value="QIM06899.1"/>
    <property type="molecule type" value="Genomic_DNA"/>
</dbReference>
<dbReference type="EMBL" id="KP055815">
    <property type="protein sequence ID" value="AKO62696.1"/>
    <property type="molecule type" value="Genomic_DNA"/>
</dbReference>
<evidence type="ECO:0000313" key="10">
    <source>
        <dbReference type="EMBL" id="QIM07602.1"/>
    </source>
</evidence>
<evidence type="ECO:0000313" key="9">
    <source>
        <dbReference type="EMBL" id="QIM07369.1"/>
    </source>
</evidence>
<dbReference type="Proteomes" id="UP000501683">
    <property type="component" value="Segment"/>
</dbReference>
<dbReference type="GeneID" id="22220405"/>
<dbReference type="GeneID" id="41901392"/>
<dbReference type="KEGG" id="vg:41902048"/>
<proteinExistence type="predicted"/>
<evidence type="ECO:0000313" key="25">
    <source>
        <dbReference type="Proteomes" id="UP000500898"/>
    </source>
</evidence>
<dbReference type="KEGG" id="vg:41901063"/>
<evidence type="ECO:0000313" key="19">
    <source>
        <dbReference type="EMBL" id="QPL11934.1"/>
    </source>
</evidence>
<dbReference type="Proteomes" id="UP000266411">
    <property type="component" value="Segment"/>
</dbReference>
<dbReference type="Proteomes" id="UP000117635">
    <property type="component" value="Segment"/>
</dbReference>
<dbReference type="EMBL" id="KM262845">
    <property type="protein sequence ID" value="AIY22371.1"/>
    <property type="molecule type" value="Genomic_DNA"/>
</dbReference>
<reference evidence="3" key="5">
    <citation type="journal article" date="2016" name="Virol Rep">
        <title>Genomic analysis of Sardinian 26544/OG10 isolate of African swine fever virus.</title>
        <authorList>
            <person name="Bacciu D."/>
            <person name="Deligios M."/>
            <person name="Sanna G."/>
            <person name="Paola Madrau M."/>
            <person name="Luisa Sanna M."/>
            <person name="Dei Giudici S."/>
            <person name="Oggiano A."/>
        </authorList>
    </citation>
    <scope>NUCLEOTIDE SEQUENCE</scope>
    <source>
        <strain evidence="3">26544/OG10</strain>
    </source>
</reference>
<dbReference type="Proteomes" id="UP000502695">
    <property type="component" value="Segment"/>
</dbReference>
<dbReference type="EMBL" id="MN270980">
    <property type="protein sequence ID" value="QIM09235.1"/>
    <property type="molecule type" value="Genomic_DNA"/>
</dbReference>
<organismHost>
    <name type="scientific">Phacochoerus africanus</name>
    <name type="common">Warthog</name>
    <dbReference type="NCBI Taxonomy" id="41426"/>
</organismHost>
<reference evidence="21" key="1">
    <citation type="submission" date="2014-07" db="EMBL/GenBank/DDBJ databases">
        <title>Complete genome sequence of African Swine Fever Virus strain 26544/OG10 isolated in Sardinia.</title>
        <authorList>
            <person name="Dei Giudici S."/>
            <person name="Bacciu D."/>
            <person name="Sanna G."/>
            <person name="Deligios M."/>
            <person name="Oggiano A."/>
        </authorList>
    </citation>
    <scope>NUCLEOTIDE SEQUENCE [LARGE SCALE GENOMIC DNA]</scope>
</reference>
<reference evidence="4 23" key="3">
    <citation type="journal article" date="2015" name="PLoS ONE">
        <title>Genome Sequence of African Swine Fever Virus BA71, the Virulent Parental Strain of the Nonpathogenic and Tissue-Culture Adapted BA71V.</title>
        <authorList>
            <person name="Rodriguez J.M."/>
            <person name="Moreno L.T."/>
            <person name="Alejo A."/>
            <person name="Lacasta A."/>
            <person name="Rodriguez F."/>
            <person name="Salas M.L."/>
        </authorList>
    </citation>
    <scope>NUCLEOTIDE SEQUENCE [LARGE SCALE GENOMIC DNA]</scope>
    <source>
        <strain evidence="4 23">BA71</strain>
    </source>
</reference>
<dbReference type="EMBL" id="MN270969">
    <property type="protein sequence ID" value="QIM06664.1"/>
    <property type="molecule type" value="Genomic_DNA"/>
</dbReference>
<name>A0A0A1E3E6_ASF</name>
<evidence type="ECO:0000313" key="12">
    <source>
        <dbReference type="EMBL" id="QIM08070.1"/>
    </source>
</evidence>
<dbReference type="RefSeq" id="YP_009094906.1">
    <property type="nucleotide sequence ID" value="NC_001659.2"/>
</dbReference>
<dbReference type="GeneID" id="41901063"/>
<dbReference type="EMBL" id="MN270976">
    <property type="protein sequence ID" value="QIM08303.1"/>
    <property type="molecule type" value="Genomic_DNA"/>
</dbReference>
<reference evidence="18" key="7">
    <citation type="journal article" date="2020" name="Vaccines (Basel)">
        <title>African Swine Fever Circulation among Free-Ranging Pigs in Sardinia: Data from the Eradication Program.</title>
        <authorList>
            <person name="Franzoni G."/>
            <person name="Dei Giudici S."/>
            <person name="Loi F."/>
            <person name="Sanna D."/>
            <person name="Floris M."/>
            <person name="Fiori M."/>
            <person name="Sanna M.L."/>
            <person name="Madrau P."/>
            <person name="Scarpa F."/>
            <person name="Zinellu S."/>
            <person name="Giammarioli M."/>
            <person name="Cappai S."/>
            <person name="De Mia G.M."/>
            <person name="Laddomada A."/>
            <person name="Rolesu S."/>
            <person name="Oggiano A."/>
        </authorList>
    </citation>
    <scope>NUCLEOTIDE SEQUENCE [LARGE SCALE GENOMIC DNA]</scope>
    <source>
        <strain evidence="18">103917/18</strain>
        <strain evidence="19">55234/18</strain>
    </source>
</reference>
<dbReference type="RefSeq" id="YP_009702261.1">
    <property type="nucleotide sequence ID" value="NC_044941.1"/>
</dbReference>
<evidence type="ECO:0000313" key="22">
    <source>
        <dbReference type="Proteomes" id="UP000142390"/>
    </source>
</evidence>
<evidence type="ECO:0000313" key="6">
    <source>
        <dbReference type="EMBL" id="QIM06664.1"/>
    </source>
</evidence>
<evidence type="ECO:0000313" key="20">
    <source>
        <dbReference type="Proteomes" id="UP000110401"/>
    </source>
</evidence>
<sequence length="64" mass="7785">MLLYIVIIVAYVSYKLVPKQYWPILMFMAYMVYTHEKLDINERSGFWKYIIAKLFRCHGCEICK</sequence>
<dbReference type="Proteomes" id="UP000501465">
    <property type="component" value="Segment"/>
</dbReference>
<organismHost>
    <name type="scientific">Ornithodoros</name>
    <name type="common">relapsing fever ticks</name>
    <dbReference type="NCBI Taxonomy" id="6937"/>
</organismHost>
<evidence type="ECO:0000313" key="2">
    <source>
        <dbReference type="EMBL" id="AIY22371.1"/>
    </source>
</evidence>
<dbReference type="RefSeq" id="YP_009703240.1">
    <property type="nucleotide sequence ID" value="NC_044955.1"/>
</dbReference>
<evidence type="ECO:0000313" key="1">
    <source>
        <dbReference type="EMBL" id="AIY22205.1"/>
    </source>
</evidence>
<reference evidence="24 25" key="6">
    <citation type="journal article" date="2020" name="Transbound. Emerg. Dis.">
        <title>The evolution of African swine fever virus in Sardinia (1978 to 2014) as revealed by whole genome sequencing and comparative analysis.</title>
        <authorList>
            <person name="Torresi C."/>
            <person name="Fiori M."/>
            <person name="Bertolotti L."/>
            <person name="Floris M."/>
            <person name="Colitti B."/>
            <person name="Giammarioli M."/>
            <person name="Dei Giudici S."/>
            <person name="Oggiano A."/>
            <person name="Malmberg M."/>
            <person name="De Mia G.M."/>
            <person name="Belak S."/>
            <person name="Granberg F."/>
        </authorList>
    </citation>
    <scope>NUCLEOTIDE SEQUENCE [LARGE SCALE GENOMIC DNA]</scope>
    <source>
        <strain evidence="8">139/Nu/1981</strain>
        <strain evidence="9">140/Or/1985</strain>
        <strain evidence="11">141/Nu/1990</strain>
        <strain evidence="12">142/Nu/1995</strain>
        <strain evidence="17">22653/Ca/2014</strain>
        <strain evidence="14">26/Ss/2004</strain>
        <strain evidence="6">56/Ca/1978</strain>
        <strain evidence="7">57/Ca/1979</strain>
        <strain evidence="13">60/Nu/1997</strain>
        <strain evidence="15">72407/Ss/2005</strain>
        <strain evidence="10">85/Ca/1985</strain>
        <strain evidence="16">97/Ot/2012</strain>
    </source>
</reference>
<dbReference type="EMBL" id="MT932579">
    <property type="protein sequence ID" value="QPL11934.1"/>
    <property type="molecule type" value="Genomic_DNA"/>
</dbReference>
<dbReference type="EMBL" id="MN270977">
    <property type="protein sequence ID" value="QIM08536.1"/>
    <property type="molecule type" value="Genomic_DNA"/>
</dbReference>
<organismHost>
    <name type="scientific">Potamochoerus larvatus</name>
    <name type="common">Bushpig</name>
    <dbReference type="NCBI Taxonomy" id="273792"/>
</organismHost>
<dbReference type="Proteomes" id="UP000501990">
    <property type="component" value="Segment"/>
</dbReference>
<evidence type="ECO:0000313" key="18">
    <source>
        <dbReference type="EMBL" id="QPL11717.1"/>
    </source>
</evidence>
<dbReference type="Proteomes" id="UP000502885">
    <property type="component" value="Segment"/>
</dbReference>
<dbReference type="Proteomes" id="UP000241813">
    <property type="component" value="Segment"/>
</dbReference>
<evidence type="ECO:0000313" key="7">
    <source>
        <dbReference type="EMBL" id="QIM06899.1"/>
    </source>
</evidence>
<dbReference type="EMBL" id="MN270973">
    <property type="protein sequence ID" value="QIM07602.1"/>
    <property type="molecule type" value="Genomic_DNA"/>
</dbReference>
<evidence type="ECO:0000313" key="15">
    <source>
        <dbReference type="EMBL" id="QIM08769.1"/>
    </source>
</evidence>
<dbReference type="Proteomes" id="UP000594565">
    <property type="component" value="Segment"/>
</dbReference>
<evidence type="ECO:0000313" key="17">
    <source>
        <dbReference type="EMBL" id="QIM09235.1"/>
    </source>
</evidence>
<reference evidence="20 22" key="2">
    <citation type="journal article" date="2015" name="J. Gen. Virol.">
        <title>Related strains of African swine fever virus with different virulence: genome comparison and analysis.</title>
        <authorList>
            <person name="Portugal R."/>
            <person name="Coelho J."/>
            <person name="Hoper D."/>
            <person name="Little N.S."/>
            <person name="Smithson C."/>
            <person name="Upton C."/>
            <person name="Martins C."/>
            <person name="Leitao A."/>
            <person name="Keil G.M."/>
        </authorList>
    </citation>
    <scope>NUCLEOTIDE SEQUENCE [LARGE SCALE GENOMIC DNA]</scope>
    <source>
        <strain evidence="1">L60</strain>
        <strain evidence="2">NHV</strain>
    </source>
</reference>
<organismHost>
    <name type="scientific">Phacochoerus aethiopicus</name>
    <name type="common">Warthog</name>
    <dbReference type="NCBI Taxonomy" id="85517"/>
</organismHost>
<evidence type="ECO:0000313" key="23">
    <source>
        <dbReference type="Proteomes" id="UP000241813"/>
    </source>
</evidence>
<accession>A0A0A1E3E6</accession>
<evidence type="ECO:0000313" key="24">
    <source>
        <dbReference type="Proteomes" id="UP000500690"/>
    </source>
</evidence>
<dbReference type="EMBL" id="MN270972">
    <property type="protein sequence ID" value="QIM07369.1"/>
    <property type="molecule type" value="Genomic_DNA"/>
</dbReference>
<organismHost>
    <name type="scientific">Ornithodoros moubata</name>
    <name type="common">Soft tick</name>
    <name type="synonym">Argasid tick</name>
    <dbReference type="NCBI Taxonomy" id="6938"/>
</organismHost>
<dbReference type="EMBL" id="MN270974">
    <property type="protein sequence ID" value="QIM07835.1"/>
    <property type="molecule type" value="Genomic_DNA"/>
</dbReference>
<dbReference type="Proteomes" id="UP000502933">
    <property type="component" value="Segment"/>
</dbReference>
<dbReference type="Proteomes" id="UP000110401">
    <property type="component" value="Segment"/>
</dbReference>
<organism evidence="2 20">
    <name type="scientific">African swine fever virus</name>
    <name type="common">ASFV</name>
    <dbReference type="NCBI Taxonomy" id="10497"/>
    <lineage>
        <taxon>Viruses</taxon>
        <taxon>Varidnaviria</taxon>
        <taxon>Bamfordvirae</taxon>
        <taxon>Nucleocytoviricota</taxon>
        <taxon>Pokkesviricetes</taxon>
        <taxon>Asfuvirales</taxon>
        <taxon>Asfarviridae</taxon>
        <taxon>Asfivirus</taxon>
        <taxon>Asfivirus haemorrhagiae</taxon>
    </lineage>
</organism>
<dbReference type="EMBL" id="MN270979">
    <property type="protein sequence ID" value="QIM09002.1"/>
    <property type="molecule type" value="Genomic_DNA"/>
</dbReference>
<dbReference type="EMBL" id="KM102979">
    <property type="protein sequence ID" value="AKM05533.1"/>
    <property type="molecule type" value="Genomic_DNA"/>
</dbReference>
<dbReference type="Proteomes" id="UP000594644">
    <property type="component" value="Segment"/>
</dbReference>
<gene>
    <name evidence="2" type="primary">X64R</name>
    <name evidence="4" type="synonym">J64R</name>
    <name evidence="5" type="ORF">AFSV47Ss_0023</name>
</gene>
<dbReference type="EMBL" id="MN270978">
    <property type="protein sequence ID" value="QIM08769.1"/>
    <property type="molecule type" value="Genomic_DNA"/>
</dbReference>
<protein>
    <submittedName>
        <fullName evidence="4">J64R</fullName>
    </submittedName>
    <submittedName>
        <fullName evidence="2 3">X64R</fullName>
    </submittedName>
</protein>
<dbReference type="EMBL" id="MT932578">
    <property type="protein sequence ID" value="QPL11717.1"/>
    <property type="molecule type" value="Genomic_DNA"/>
</dbReference>
<dbReference type="Proteomes" id="UP000500898">
    <property type="component" value="Segment"/>
</dbReference>
<evidence type="ECO:0000313" key="21">
    <source>
        <dbReference type="Proteomes" id="UP000117635"/>
    </source>
</evidence>
<dbReference type="EMBL" id="KM262844">
    <property type="protein sequence ID" value="AIY22205.1"/>
    <property type="molecule type" value="Genomic_DNA"/>
</dbReference>
<dbReference type="EMBL" id="MN270971">
    <property type="protein sequence ID" value="QIM07134.1"/>
    <property type="molecule type" value="Genomic_DNA"/>
</dbReference>
<dbReference type="KEGG" id="vg:41901392"/>
<evidence type="ECO:0000313" key="3">
    <source>
        <dbReference type="EMBL" id="AKM05533.1"/>
    </source>
</evidence>
<reference evidence="5" key="4">
    <citation type="journal article" date="2016" name="Genome Announc.">
        <title>Complete genome sequence of an African swine fever virus isolate from Sardinia, Italy.</title>
        <authorList>
            <person name="Granberg F."/>
            <person name="Torresi C."/>
            <person name="Oggiano A."/>
            <person name="Malmberg M."/>
            <person name="Iscaro C."/>
            <person name="De Mia G.M."/>
            <person name="Sandor B."/>
        </authorList>
    </citation>
    <scope>NUCLEOTIDE SEQUENCE [LARGE SCALE GENOMIC DNA]</scope>
    <source>
        <strain evidence="5">47/Ss/2008</strain>
    </source>
</reference>